<gene>
    <name evidence="2" type="ORF">SDC9_79973</name>
</gene>
<name>A0A644YZC6_9ZZZZ</name>
<sequence>MAPSYKGSNGKPAIDVAAVSSGSIINAILNSAISASANTYLQCNGNTLMLPAKYESFAFSAAAASQIKAYSDQLCNTNVGNILQTSNSSSSISVTALGTSPANVTPVKLQTVYAASVTVRKNGAIWTAVTPVIQLSTLSTSLSGAITGTLLNGVYSFTGLDTSKTYYVWDITNNYYTGRSVTSASPSTTVNYYDLTVNLDGGSGATVSGSYASGVTVSIDAGTKSDYTFNSWTSSASGTFGNASNASTTFTMPGNATTITATWTQNTYDLTVNLDGGSGATVSGSYASGVAVSIDAGTKSGYTFNSWTSSASGTFGNASNTATTFTMPGNATTITATWTLNGGGGGGGYSSPANNNTKVIVDNKDYSIGTENKNNQSTTATVDQGKLTAEIAKASDSSSVIFPVSANTNVTAQLVVKNVEDMAKKDMILTVQTGNVSYNLNTSAIDTSKITAALGTTDTNGIPFNVSIANSTAVVNGATVVVSPVEFKITAEYNGITISVDTFSCFVNRIIEITAEQASKITTAVVVQPDGSIRHVPTKVTVVNGKYYAVINSLTNSTYTAVWHPIEFSDVAASWAKASINDMGSRMIVTGVGNNHYEPERDITRAEFAAIVVRALGLAPGTGKSAFSDVDSGAWYCGYIATASAYGIVQGYSATTFGPNDAISREQAMTMLSRAVEIAGIKPELSDSDISALIEKYSDGTAASDYAKPSIGVCLKTGIITGRTSRELAPKDCITRAEVAVVVQRLLQKSELI</sequence>
<feature type="domain" description="SLH" evidence="1">
    <location>
        <begin position="694"/>
        <end position="753"/>
    </location>
</feature>
<dbReference type="PANTHER" id="PTHR43308:SF5">
    <property type="entry name" value="S-LAYER PROTEIN _ PEPTIDOGLYCAN ENDO-BETA-N-ACETYLGLUCOSAMINIDASE"/>
    <property type="match status" value="1"/>
</dbReference>
<dbReference type="PANTHER" id="PTHR43308">
    <property type="entry name" value="OUTER MEMBRANE PROTEIN ALPHA-RELATED"/>
    <property type="match status" value="1"/>
</dbReference>
<reference evidence="2" key="1">
    <citation type="submission" date="2019-08" db="EMBL/GenBank/DDBJ databases">
        <authorList>
            <person name="Kucharzyk K."/>
            <person name="Murdoch R.W."/>
            <person name="Higgins S."/>
            <person name="Loffler F."/>
        </authorList>
    </citation>
    <scope>NUCLEOTIDE SEQUENCE</scope>
</reference>
<dbReference type="Pfam" id="PF18998">
    <property type="entry name" value="Flg_new_2"/>
    <property type="match status" value="2"/>
</dbReference>
<proteinExistence type="predicted"/>
<dbReference type="InterPro" id="IPR001119">
    <property type="entry name" value="SLH_dom"/>
</dbReference>
<feature type="domain" description="SLH" evidence="1">
    <location>
        <begin position="563"/>
        <end position="622"/>
    </location>
</feature>
<organism evidence="2">
    <name type="scientific">bioreactor metagenome</name>
    <dbReference type="NCBI Taxonomy" id="1076179"/>
    <lineage>
        <taxon>unclassified sequences</taxon>
        <taxon>metagenomes</taxon>
        <taxon>ecological metagenomes</taxon>
    </lineage>
</organism>
<feature type="domain" description="SLH" evidence="1">
    <location>
        <begin position="623"/>
        <end position="686"/>
    </location>
</feature>
<comment type="caution">
    <text evidence="2">The sequence shown here is derived from an EMBL/GenBank/DDBJ whole genome shotgun (WGS) entry which is preliminary data.</text>
</comment>
<dbReference type="AlphaFoldDB" id="A0A644YZC6"/>
<dbReference type="InterPro" id="IPR044060">
    <property type="entry name" value="Bacterial_rp_domain"/>
</dbReference>
<accession>A0A644YZC6</accession>
<dbReference type="PROSITE" id="PS51272">
    <property type="entry name" value="SLH"/>
    <property type="match status" value="3"/>
</dbReference>
<evidence type="ECO:0000313" key="2">
    <source>
        <dbReference type="EMBL" id="MPM33398.1"/>
    </source>
</evidence>
<dbReference type="Pfam" id="PF00395">
    <property type="entry name" value="SLH"/>
    <property type="match status" value="3"/>
</dbReference>
<dbReference type="InterPro" id="IPR051465">
    <property type="entry name" value="Cell_Envelope_Struct_Comp"/>
</dbReference>
<dbReference type="EMBL" id="VSSQ01006648">
    <property type="protein sequence ID" value="MPM33398.1"/>
    <property type="molecule type" value="Genomic_DNA"/>
</dbReference>
<evidence type="ECO:0000259" key="1">
    <source>
        <dbReference type="PROSITE" id="PS51272"/>
    </source>
</evidence>
<protein>
    <recommendedName>
        <fullName evidence="1">SLH domain-containing protein</fullName>
    </recommendedName>
</protein>